<reference evidence="1 2" key="1">
    <citation type="journal article" date="2016" name="Front. Microbiol.">
        <title>Genomic Resource of Rice Seed Associated Bacteria.</title>
        <authorList>
            <person name="Midha S."/>
            <person name="Bansal K."/>
            <person name="Sharma S."/>
            <person name="Kumar N."/>
            <person name="Patil P.P."/>
            <person name="Chaudhry V."/>
            <person name="Patil P.B."/>
        </authorList>
    </citation>
    <scope>NUCLEOTIDE SEQUENCE [LARGE SCALE GENOMIC DNA]</scope>
    <source>
        <strain evidence="1 2">RSA13</strain>
    </source>
</reference>
<organism evidence="1 2">
    <name type="scientific">Pantoea stewartii</name>
    <dbReference type="NCBI Taxonomy" id="66269"/>
    <lineage>
        <taxon>Bacteria</taxon>
        <taxon>Pseudomonadati</taxon>
        <taxon>Pseudomonadota</taxon>
        <taxon>Gammaproteobacteria</taxon>
        <taxon>Enterobacterales</taxon>
        <taxon>Erwiniaceae</taxon>
        <taxon>Pantoea</taxon>
    </lineage>
</organism>
<dbReference type="RefSeq" id="WP_058708315.1">
    <property type="nucleotide sequence ID" value="NZ_LDSI01000027.1"/>
</dbReference>
<name>A0AB34VBY0_9GAMM</name>
<sequence length="89" mass="10205">MTVFIALHEAGNERRRARWLHISSGKGRAKTVKILCLFTLLRRTDVVFLCWLPTSHARAMKFHSATNFTPFTAYARKAFAENIMGHIKS</sequence>
<accession>A0AB34VBY0</accession>
<evidence type="ECO:0000313" key="1">
    <source>
        <dbReference type="EMBL" id="KTS94532.1"/>
    </source>
</evidence>
<comment type="caution">
    <text evidence="1">The sequence shown here is derived from an EMBL/GenBank/DDBJ whole genome shotgun (WGS) entry which is preliminary data.</text>
</comment>
<proteinExistence type="predicted"/>
<evidence type="ECO:0000313" key="2">
    <source>
        <dbReference type="Proteomes" id="UP000072520"/>
    </source>
</evidence>
<gene>
    <name evidence="1" type="ORF">RSA13_17720</name>
</gene>
<dbReference type="EMBL" id="LDSI01000027">
    <property type="protein sequence ID" value="KTS94532.1"/>
    <property type="molecule type" value="Genomic_DNA"/>
</dbReference>
<dbReference type="Proteomes" id="UP000072520">
    <property type="component" value="Unassembled WGS sequence"/>
</dbReference>
<protein>
    <submittedName>
        <fullName evidence="1">Uncharacterized protein</fullName>
    </submittedName>
</protein>
<dbReference type="AlphaFoldDB" id="A0AB34VBY0"/>